<keyword evidence="3" id="KW-1185">Reference proteome</keyword>
<gene>
    <name evidence="2" type="ORF">HNQ64_001464</name>
</gene>
<evidence type="ECO:0000313" key="3">
    <source>
        <dbReference type="Proteomes" id="UP000534294"/>
    </source>
</evidence>
<reference evidence="2 3" key="1">
    <citation type="submission" date="2020-08" db="EMBL/GenBank/DDBJ databases">
        <title>Genomic Encyclopedia of Type Strains, Phase IV (KMG-IV): sequencing the most valuable type-strain genomes for metagenomic binning, comparative biology and taxonomic classification.</title>
        <authorList>
            <person name="Goeker M."/>
        </authorList>
    </citation>
    <scope>NUCLEOTIDE SEQUENCE [LARGE SCALE GENOMIC DNA]</scope>
    <source>
        <strain evidence="2 3">DSM 12251</strain>
    </source>
</reference>
<proteinExistence type="predicted"/>
<dbReference type="Proteomes" id="UP000534294">
    <property type="component" value="Unassembled WGS sequence"/>
</dbReference>
<dbReference type="AlphaFoldDB" id="A0A7W7YJG8"/>
<evidence type="ECO:0000256" key="1">
    <source>
        <dbReference type="SAM" id="MobiDB-lite"/>
    </source>
</evidence>
<sequence>MKTLCLPSDGGDQAPNLRQSQQRDIKRRFIEFYRTRVFYLPEIDPEDCIWDDDTAWRLFEMFFGSKGLDEFKVELMQLKTKKKFEQLSSKICSRSDGLTIDAIHRMFITKWAVQKPSSYKEIQSLLQDVKKLI</sequence>
<comment type="caution">
    <text evidence="2">The sequence shown here is derived from an EMBL/GenBank/DDBJ whole genome shotgun (WGS) entry which is preliminary data.</text>
</comment>
<name>A0A7W7YJG8_9BACT</name>
<protein>
    <submittedName>
        <fullName evidence="2">Uncharacterized protein</fullName>
    </submittedName>
</protein>
<organism evidence="2 3">
    <name type="scientific">Prosthecobacter dejongeii</name>
    <dbReference type="NCBI Taxonomy" id="48465"/>
    <lineage>
        <taxon>Bacteria</taxon>
        <taxon>Pseudomonadati</taxon>
        <taxon>Verrucomicrobiota</taxon>
        <taxon>Verrucomicrobiia</taxon>
        <taxon>Verrucomicrobiales</taxon>
        <taxon>Verrucomicrobiaceae</taxon>
        <taxon>Prosthecobacter</taxon>
    </lineage>
</organism>
<feature type="region of interest" description="Disordered" evidence="1">
    <location>
        <begin position="1"/>
        <end position="20"/>
    </location>
</feature>
<dbReference type="EMBL" id="JACHIF010000002">
    <property type="protein sequence ID" value="MBB5037222.1"/>
    <property type="molecule type" value="Genomic_DNA"/>
</dbReference>
<accession>A0A7W7YJG8</accession>
<evidence type="ECO:0000313" key="2">
    <source>
        <dbReference type="EMBL" id="MBB5037222.1"/>
    </source>
</evidence>